<evidence type="ECO:0000313" key="1">
    <source>
        <dbReference type="EMBL" id="ATF09686.1"/>
    </source>
</evidence>
<dbReference type="PANTHER" id="PTHR34631">
    <property type="match status" value="1"/>
</dbReference>
<dbReference type="PANTHER" id="PTHR34631:SF3">
    <property type="entry name" value="ISSOD12 TRANSPOSASE TNPA_ISSOD12"/>
    <property type="match status" value="1"/>
</dbReference>
<reference evidence="2" key="1">
    <citation type="submission" date="2017-04" db="EMBL/GenBank/DDBJ databases">
        <title>Genome evolution of the luminous symbionts of deep sea anglerfish.</title>
        <authorList>
            <person name="Hendry T.A."/>
        </authorList>
    </citation>
    <scope>NUCLEOTIDE SEQUENCE [LARGE SCALE GENOMIC DNA]</scope>
</reference>
<sequence>MSCSHYSCISKRAKVVNITFKMKNKGTIQYLVIASTDSKPAVQENRKQKSMALMENGGAWHKLHLAVDIRTHVIIAVELNASDVTDSEVLPHLFKQTR</sequence>
<dbReference type="Proteomes" id="UP000218160">
    <property type="component" value="Chromosome 1"/>
</dbReference>
<name>A0A291B9K0_9GAMM</name>
<evidence type="ECO:0000313" key="2">
    <source>
        <dbReference type="Proteomes" id="UP000218160"/>
    </source>
</evidence>
<accession>A0A291B9K0</accession>
<protein>
    <submittedName>
        <fullName evidence="1">Mobile element protein</fullName>
    </submittedName>
</protein>
<dbReference type="EMBL" id="CP020660">
    <property type="protein sequence ID" value="ATF09686.1"/>
    <property type="molecule type" value="Genomic_DNA"/>
</dbReference>
<dbReference type="AlphaFoldDB" id="A0A291B9K0"/>
<gene>
    <name evidence="1" type="ORF">BTN50_1196</name>
</gene>
<organism evidence="1 2">
    <name type="scientific">Candidatus Enterovibrio altilux</name>
    <dbReference type="NCBI Taxonomy" id="1927128"/>
    <lineage>
        <taxon>Bacteria</taxon>
        <taxon>Pseudomonadati</taxon>
        <taxon>Pseudomonadota</taxon>
        <taxon>Gammaproteobacteria</taxon>
        <taxon>Vibrionales</taxon>
        <taxon>Vibrionaceae</taxon>
        <taxon>Enterovibrio</taxon>
    </lineage>
</organism>
<keyword evidence="2" id="KW-1185">Reference proteome</keyword>
<dbReference type="KEGG" id="elux:BTN50_1196"/>
<dbReference type="InterPro" id="IPR053172">
    <property type="entry name" value="Tn903_transposase"/>
</dbReference>
<proteinExistence type="predicted"/>
<dbReference type="OrthoDB" id="6382212at2"/>